<evidence type="ECO:0000313" key="1">
    <source>
        <dbReference type="EMBL" id="KAG8229288.1"/>
    </source>
</evidence>
<dbReference type="AlphaFoldDB" id="A0A8K0KBA7"/>
<reference evidence="1" key="2">
    <citation type="submission" date="2017-10" db="EMBL/GenBank/DDBJ databases">
        <title>Ladona fulva Genome sequencing and assembly.</title>
        <authorList>
            <person name="Murali S."/>
            <person name="Richards S."/>
            <person name="Bandaranaike D."/>
            <person name="Bellair M."/>
            <person name="Blankenburg K."/>
            <person name="Chao H."/>
            <person name="Dinh H."/>
            <person name="Doddapaneni H."/>
            <person name="Dugan-Rocha S."/>
            <person name="Elkadiri S."/>
            <person name="Gnanaolivu R."/>
            <person name="Hernandez B."/>
            <person name="Skinner E."/>
            <person name="Javaid M."/>
            <person name="Lee S."/>
            <person name="Li M."/>
            <person name="Ming W."/>
            <person name="Munidasa M."/>
            <person name="Muniz J."/>
            <person name="Nguyen L."/>
            <person name="Hughes D."/>
            <person name="Osuji N."/>
            <person name="Pu L.-L."/>
            <person name="Puazo M."/>
            <person name="Qu C."/>
            <person name="Quiroz J."/>
            <person name="Raj R."/>
            <person name="Weissenberger G."/>
            <person name="Xin Y."/>
            <person name="Zou X."/>
            <person name="Han Y."/>
            <person name="Worley K."/>
            <person name="Muzny D."/>
            <person name="Gibbs R."/>
        </authorList>
    </citation>
    <scope>NUCLEOTIDE SEQUENCE</scope>
    <source>
        <strain evidence="1">Sampled in the wild</strain>
    </source>
</reference>
<keyword evidence="2" id="KW-1185">Reference proteome</keyword>
<protein>
    <submittedName>
        <fullName evidence="1">Uncharacterized protein</fullName>
    </submittedName>
</protein>
<comment type="caution">
    <text evidence="1">The sequence shown here is derived from an EMBL/GenBank/DDBJ whole genome shotgun (WGS) entry which is preliminary data.</text>
</comment>
<name>A0A8K0KBA7_LADFU</name>
<reference evidence="1" key="1">
    <citation type="submission" date="2013-04" db="EMBL/GenBank/DDBJ databases">
        <authorList>
            <person name="Qu J."/>
            <person name="Murali S.C."/>
            <person name="Bandaranaike D."/>
            <person name="Bellair M."/>
            <person name="Blankenburg K."/>
            <person name="Chao H."/>
            <person name="Dinh H."/>
            <person name="Doddapaneni H."/>
            <person name="Downs B."/>
            <person name="Dugan-Rocha S."/>
            <person name="Elkadiri S."/>
            <person name="Gnanaolivu R.D."/>
            <person name="Hernandez B."/>
            <person name="Javaid M."/>
            <person name="Jayaseelan J.C."/>
            <person name="Lee S."/>
            <person name="Li M."/>
            <person name="Ming W."/>
            <person name="Munidasa M."/>
            <person name="Muniz J."/>
            <person name="Nguyen L."/>
            <person name="Ongeri F."/>
            <person name="Osuji N."/>
            <person name="Pu L.-L."/>
            <person name="Puazo M."/>
            <person name="Qu C."/>
            <person name="Quiroz J."/>
            <person name="Raj R."/>
            <person name="Weissenberger G."/>
            <person name="Xin Y."/>
            <person name="Zou X."/>
            <person name="Han Y."/>
            <person name="Richards S."/>
            <person name="Worley K."/>
            <person name="Muzny D."/>
            <person name="Gibbs R."/>
        </authorList>
    </citation>
    <scope>NUCLEOTIDE SEQUENCE</scope>
    <source>
        <strain evidence="1">Sampled in the wild</strain>
    </source>
</reference>
<accession>A0A8K0KBA7</accession>
<proteinExistence type="predicted"/>
<dbReference type="Proteomes" id="UP000792457">
    <property type="component" value="Unassembled WGS sequence"/>
</dbReference>
<evidence type="ECO:0000313" key="2">
    <source>
        <dbReference type="Proteomes" id="UP000792457"/>
    </source>
</evidence>
<dbReference type="EMBL" id="KZ308422">
    <property type="protein sequence ID" value="KAG8229288.1"/>
    <property type="molecule type" value="Genomic_DNA"/>
</dbReference>
<organism evidence="1 2">
    <name type="scientific">Ladona fulva</name>
    <name type="common">Scarce chaser dragonfly</name>
    <name type="synonym">Libellula fulva</name>
    <dbReference type="NCBI Taxonomy" id="123851"/>
    <lineage>
        <taxon>Eukaryota</taxon>
        <taxon>Metazoa</taxon>
        <taxon>Ecdysozoa</taxon>
        <taxon>Arthropoda</taxon>
        <taxon>Hexapoda</taxon>
        <taxon>Insecta</taxon>
        <taxon>Pterygota</taxon>
        <taxon>Palaeoptera</taxon>
        <taxon>Odonata</taxon>
        <taxon>Epiprocta</taxon>
        <taxon>Anisoptera</taxon>
        <taxon>Libelluloidea</taxon>
        <taxon>Libellulidae</taxon>
        <taxon>Ladona</taxon>
    </lineage>
</organism>
<gene>
    <name evidence="1" type="ORF">J437_LFUL011134</name>
</gene>
<sequence>MEVGKDSSKADPSKISPLDFIAIVNSCLTDYYGNPFSLLGSYYEPSRDVGKVKSKEDFDEFCRSRSFTSVFEDLIHSNHWHQAIDFLSNCVAYHIPQVATIQKILDMMLVIDDSSFVMAAQMYLYQLISYHSPTSETLQQYYHAILKEEQVEEKRVSSPKDPCGSFINVIHQFATELEKMEVEKRGSVVTSYVKKGKLSEDDNEEGEDEASTNEADFDLLDLCDLDVLTGKKLRGWWINASSENRIYRLLSLFVIMMEIFHTDLGKFLKRRKK</sequence>